<accession>A0A9W6KSF4</accession>
<keyword evidence="3" id="KW-0446">Lipid-binding</keyword>
<proteinExistence type="predicted"/>
<keyword evidence="2" id="KW-0333">Golgi apparatus</keyword>
<sequence>MTHAYRPPAALAATDFWMLAHDERSGQLLVPQRVAAIGLAAALLAELLFEDRIGFDQQHTVVPVSTFPPRDAVAHQVLDQLHGEDRLPVQVWLRHLAQTVYEAVAGRMLRQRLVVRVEDRRLLGRSRVVYRPVDANGFGWPAARLHIFVLEQRVFTDADMVLAGLAKVTGLHLPALEGGGQAAERYLDTQIAGARPLFRELFAHTAAVVRSTVMSGR</sequence>
<dbReference type="GO" id="GO:0070273">
    <property type="term" value="F:phosphatidylinositol-4-phosphate binding"/>
    <property type="evidence" value="ECO:0007669"/>
    <property type="project" value="InterPro"/>
</dbReference>
<dbReference type="InterPro" id="IPR008628">
    <property type="entry name" value="GPP34-like"/>
</dbReference>
<comment type="caution">
    <text evidence="5">The sequence shown here is derived from an EMBL/GenBank/DDBJ whole genome shotgun (WGS) entry which is preliminary data.</text>
</comment>
<keyword evidence="4" id="KW-0472">Membrane</keyword>
<dbReference type="GO" id="GO:0005737">
    <property type="term" value="C:cytoplasm"/>
    <property type="evidence" value="ECO:0007669"/>
    <property type="project" value="UniProtKB-ARBA"/>
</dbReference>
<gene>
    <name evidence="5" type="ORF">GCM10017581_089990</name>
</gene>
<protein>
    <recommendedName>
        <fullName evidence="7">Golgi phosphoprotein 3 GPP34</fullName>
    </recommendedName>
</protein>
<keyword evidence="6" id="KW-1185">Reference proteome</keyword>
<dbReference type="Proteomes" id="UP001143480">
    <property type="component" value="Unassembled WGS sequence"/>
</dbReference>
<evidence type="ECO:0000313" key="6">
    <source>
        <dbReference type="Proteomes" id="UP001143480"/>
    </source>
</evidence>
<evidence type="ECO:0000313" key="5">
    <source>
        <dbReference type="EMBL" id="GLL07247.1"/>
    </source>
</evidence>
<evidence type="ECO:0008006" key="7">
    <source>
        <dbReference type="Google" id="ProtNLM"/>
    </source>
</evidence>
<evidence type="ECO:0000256" key="2">
    <source>
        <dbReference type="ARBA" id="ARBA00023034"/>
    </source>
</evidence>
<dbReference type="Pfam" id="PF05719">
    <property type="entry name" value="GPP34"/>
    <property type="match status" value="1"/>
</dbReference>
<dbReference type="AlphaFoldDB" id="A0A9W6KSF4"/>
<dbReference type="EMBL" id="BSFP01000089">
    <property type="protein sequence ID" value="GLL07247.1"/>
    <property type="molecule type" value="Genomic_DNA"/>
</dbReference>
<organism evidence="5 6">
    <name type="scientific">Dactylosporangium matsuzakiense</name>
    <dbReference type="NCBI Taxonomy" id="53360"/>
    <lineage>
        <taxon>Bacteria</taxon>
        <taxon>Bacillati</taxon>
        <taxon>Actinomycetota</taxon>
        <taxon>Actinomycetes</taxon>
        <taxon>Micromonosporales</taxon>
        <taxon>Micromonosporaceae</taxon>
        <taxon>Dactylosporangium</taxon>
    </lineage>
</organism>
<evidence type="ECO:0000256" key="3">
    <source>
        <dbReference type="ARBA" id="ARBA00023121"/>
    </source>
</evidence>
<dbReference type="GO" id="GO:0012505">
    <property type="term" value="C:endomembrane system"/>
    <property type="evidence" value="ECO:0007669"/>
    <property type="project" value="UniProtKB-ARBA"/>
</dbReference>
<reference evidence="5" key="2">
    <citation type="submission" date="2023-01" db="EMBL/GenBank/DDBJ databases">
        <authorList>
            <person name="Sun Q."/>
            <person name="Evtushenko L."/>
        </authorList>
    </citation>
    <scope>NUCLEOTIDE SEQUENCE</scope>
    <source>
        <strain evidence="5">VKM Ac-1321</strain>
    </source>
</reference>
<comment type="subcellular location">
    <subcellularLocation>
        <location evidence="1">Golgi apparatus membrane</location>
        <topology evidence="1">Peripheral membrane protein</topology>
        <orientation evidence="1">Cytoplasmic side</orientation>
    </subcellularLocation>
</comment>
<evidence type="ECO:0000256" key="1">
    <source>
        <dbReference type="ARBA" id="ARBA00004255"/>
    </source>
</evidence>
<name>A0A9W6KSF4_9ACTN</name>
<dbReference type="Gene3D" id="1.10.3630.10">
    <property type="entry name" value="yeast vps74-n-term truncation variant domain like"/>
    <property type="match status" value="1"/>
</dbReference>
<dbReference type="InterPro" id="IPR038261">
    <property type="entry name" value="GPP34-like_sf"/>
</dbReference>
<evidence type="ECO:0000256" key="4">
    <source>
        <dbReference type="ARBA" id="ARBA00023136"/>
    </source>
</evidence>
<reference evidence="5" key="1">
    <citation type="journal article" date="2014" name="Int. J. Syst. Evol. Microbiol.">
        <title>Complete genome sequence of Corynebacterium casei LMG S-19264T (=DSM 44701T), isolated from a smear-ripened cheese.</title>
        <authorList>
            <consortium name="US DOE Joint Genome Institute (JGI-PGF)"/>
            <person name="Walter F."/>
            <person name="Albersmeier A."/>
            <person name="Kalinowski J."/>
            <person name="Ruckert C."/>
        </authorList>
    </citation>
    <scope>NUCLEOTIDE SEQUENCE</scope>
    <source>
        <strain evidence="5">VKM Ac-1321</strain>
    </source>
</reference>